<dbReference type="RefSeq" id="WP_343774263.1">
    <property type="nucleotide sequence ID" value="NZ_BAAADV010000004.1"/>
</dbReference>
<sequence length="248" mass="26676">MCTLTLAWQVFPDTPVAVAANRDEADGRPSEPPEVLERDPRVVAPRDAEAGGTWIGYNDRGLLVAITNRWIDADLAGERSRGLLVRDALRRPSAEAAGRFVESEVREREYDGFNLAVADAGAALYYEWSGTLDFRQLDPGVHVVVNVGADGRFSIPKIRPDAGERQAENATRLREALAVEPGETATAWLDRAGDALGDHEFGVCVHGDGYGTQSSSLVAVGGSGATYRFADGPPCEADYEDVTLSVDE</sequence>
<dbReference type="EMBL" id="BAAADV010000004">
    <property type="protein sequence ID" value="GAA0675512.1"/>
    <property type="molecule type" value="Genomic_DNA"/>
</dbReference>
<gene>
    <name evidence="1" type="ORF">GCM10009020_23980</name>
</gene>
<name>A0AAV3TBD0_9EURY</name>
<evidence type="ECO:0000313" key="2">
    <source>
        <dbReference type="Proteomes" id="UP001500420"/>
    </source>
</evidence>
<comment type="caution">
    <text evidence="1">The sequence shown here is derived from an EMBL/GenBank/DDBJ whole genome shotgun (WGS) entry which is preliminary data.</text>
</comment>
<proteinExistence type="predicted"/>
<dbReference type="PANTHER" id="PTHR17985:SF8">
    <property type="entry name" value="TRANSPORT AND GOLGI ORGANIZATION PROTEIN 2 HOMOLOG"/>
    <property type="match status" value="1"/>
</dbReference>
<dbReference type="AlphaFoldDB" id="A0AAV3TBD0"/>
<accession>A0AAV3TBD0</accession>
<dbReference type="Gene3D" id="3.60.60.10">
    <property type="entry name" value="Penicillin V Acylase, Chain A"/>
    <property type="match status" value="1"/>
</dbReference>
<keyword evidence="2" id="KW-1185">Reference proteome</keyword>
<reference evidence="1 2" key="1">
    <citation type="journal article" date="2019" name="Int. J. Syst. Evol. Microbiol.">
        <title>The Global Catalogue of Microorganisms (GCM) 10K type strain sequencing project: providing services to taxonomists for standard genome sequencing and annotation.</title>
        <authorList>
            <consortium name="The Broad Institute Genomics Platform"/>
            <consortium name="The Broad Institute Genome Sequencing Center for Infectious Disease"/>
            <person name="Wu L."/>
            <person name="Ma J."/>
        </authorList>
    </citation>
    <scope>NUCLEOTIDE SEQUENCE [LARGE SCALE GENOMIC DNA]</scope>
    <source>
        <strain evidence="1 2">JCM 16328</strain>
    </source>
</reference>
<dbReference type="Proteomes" id="UP001500420">
    <property type="component" value="Unassembled WGS sequence"/>
</dbReference>
<protein>
    <submittedName>
        <fullName evidence="1">NRDE family protein</fullName>
    </submittedName>
</protein>
<dbReference type="PANTHER" id="PTHR17985">
    <property type="entry name" value="SER/THR-RICH PROTEIN T10 IN DGCR REGION"/>
    <property type="match status" value="1"/>
</dbReference>
<dbReference type="Pfam" id="PF05742">
    <property type="entry name" value="TANGO2"/>
    <property type="match status" value="1"/>
</dbReference>
<evidence type="ECO:0000313" key="1">
    <source>
        <dbReference type="EMBL" id="GAA0675512.1"/>
    </source>
</evidence>
<organism evidence="1 2">
    <name type="scientific">Natronoarchaeum mannanilyticum</name>
    <dbReference type="NCBI Taxonomy" id="926360"/>
    <lineage>
        <taxon>Archaea</taxon>
        <taxon>Methanobacteriati</taxon>
        <taxon>Methanobacteriota</taxon>
        <taxon>Stenosarchaea group</taxon>
        <taxon>Halobacteria</taxon>
        <taxon>Halobacteriales</taxon>
        <taxon>Natronoarchaeaceae</taxon>
    </lineage>
</organism>
<dbReference type="InterPro" id="IPR008551">
    <property type="entry name" value="TANGO2"/>
</dbReference>